<protein>
    <submittedName>
        <fullName evidence="1">Uncharacterized protein</fullName>
    </submittedName>
</protein>
<name>A0A224XUV0_9HEMI</name>
<dbReference type="AlphaFoldDB" id="A0A224XUV0"/>
<evidence type="ECO:0000313" key="1">
    <source>
        <dbReference type="EMBL" id="JAW14934.1"/>
    </source>
</evidence>
<dbReference type="EMBL" id="GFTR01001492">
    <property type="protein sequence ID" value="JAW14934.1"/>
    <property type="molecule type" value="Transcribed_RNA"/>
</dbReference>
<reference evidence="1" key="1">
    <citation type="journal article" date="2018" name="PLoS Negl. Trop. Dis.">
        <title>An insight into the salivary gland and fat body transcriptome of Panstrongylus lignarius (Hemiptera: Heteroptera), the main vector of Chagas disease in Peru.</title>
        <authorList>
            <person name="Nevoa J.C."/>
            <person name="Mendes M.T."/>
            <person name="da Silva M.V."/>
            <person name="Soares S.C."/>
            <person name="Oliveira C.J.F."/>
            <person name="Ribeiro J.M.C."/>
        </authorList>
    </citation>
    <scope>NUCLEOTIDE SEQUENCE</scope>
</reference>
<accession>A0A224XUV0</accession>
<organism evidence="1">
    <name type="scientific">Panstrongylus lignarius</name>
    <dbReference type="NCBI Taxonomy" id="156445"/>
    <lineage>
        <taxon>Eukaryota</taxon>
        <taxon>Metazoa</taxon>
        <taxon>Ecdysozoa</taxon>
        <taxon>Arthropoda</taxon>
        <taxon>Hexapoda</taxon>
        <taxon>Insecta</taxon>
        <taxon>Pterygota</taxon>
        <taxon>Neoptera</taxon>
        <taxon>Paraneoptera</taxon>
        <taxon>Hemiptera</taxon>
        <taxon>Heteroptera</taxon>
        <taxon>Panheteroptera</taxon>
        <taxon>Cimicomorpha</taxon>
        <taxon>Reduviidae</taxon>
        <taxon>Triatominae</taxon>
        <taxon>Panstrongylus</taxon>
    </lineage>
</organism>
<sequence length="97" mass="10828">MLMFLCKSTGLSEMSTTSSAYIRLLILVLPILTPPSSSLDKSSMKIEKRIGLRRQPCLTPLVTPKNSVIPSPPRTADTATEYKFFRTRINLEDTPTL</sequence>
<proteinExistence type="predicted"/>